<keyword evidence="24" id="KW-1185">Reference proteome</keyword>
<dbReference type="FunFam" id="3.80.10.10:FF:000213">
    <property type="entry name" value="Tyrosine-sulfated glycopeptide receptor 1"/>
    <property type="match status" value="1"/>
</dbReference>
<dbReference type="InterPro" id="IPR046956">
    <property type="entry name" value="RLP23-like"/>
</dbReference>
<dbReference type="FunFam" id="3.80.10.10:FF:000041">
    <property type="entry name" value="LRR receptor-like serine/threonine-protein kinase ERECTA"/>
    <property type="match status" value="1"/>
</dbReference>
<dbReference type="PANTHER" id="PTHR48063">
    <property type="entry name" value="LRR RECEPTOR-LIKE KINASE"/>
    <property type="match status" value="1"/>
</dbReference>
<keyword evidence="14 19" id="KW-0472">Membrane</keyword>
<evidence type="ECO:0000256" key="16">
    <source>
        <dbReference type="ARBA" id="ARBA00023170"/>
    </source>
</evidence>
<name>A0AAQ3NRW5_VIGMU</name>
<evidence type="ECO:0000256" key="19">
    <source>
        <dbReference type="SAM" id="Phobius"/>
    </source>
</evidence>
<evidence type="ECO:0000313" key="23">
    <source>
        <dbReference type="EMBL" id="WVZ14939.1"/>
    </source>
</evidence>
<accession>A0AAQ3NRW5</accession>
<evidence type="ECO:0000256" key="4">
    <source>
        <dbReference type="ARBA" id="ARBA00009592"/>
    </source>
</evidence>
<evidence type="ECO:0000256" key="9">
    <source>
        <dbReference type="ARBA" id="ARBA00022692"/>
    </source>
</evidence>
<evidence type="ECO:0000256" key="5">
    <source>
        <dbReference type="ARBA" id="ARBA00022475"/>
    </source>
</evidence>
<dbReference type="FunFam" id="3.80.10.10:FF:000400">
    <property type="entry name" value="Nuclear pore complex protein NUP107"/>
    <property type="match status" value="1"/>
</dbReference>
<dbReference type="Pfam" id="PF23598">
    <property type="entry name" value="LRR_14"/>
    <property type="match status" value="1"/>
</dbReference>
<evidence type="ECO:0000256" key="13">
    <source>
        <dbReference type="ARBA" id="ARBA00022989"/>
    </source>
</evidence>
<dbReference type="PROSITE" id="PS51450">
    <property type="entry name" value="LRR"/>
    <property type="match status" value="1"/>
</dbReference>
<dbReference type="SMART" id="SM00369">
    <property type="entry name" value="LRR_TYP"/>
    <property type="match status" value="11"/>
</dbReference>
<sequence>MTTPYFVALFHLLLLYSFGFSVRFKESRKSGESNCREKERQALLNFKQSLTADYGRLSTWTDHQNNTDCCNWEGIQCNHQTGHVILLDLRCLDTHYLTGAINLTSLIPLQYIQHLDLSNNDFLLNHIPQAIGSFTNLQYLNLSFSAFSGRIPFQLGNLSLLKYLDLGTNSLLGSVPFQIGNLKQLQYLDLGGNNYLSGEIPFQLGNLKQLQYLDLGGNYLSGEIPLQLRNLKRLQYLNLASNTLSGAIPFRNGNLPHLQTLGLGGDFYVEAEDSQWLSNLHSLTSLELTSLHNLSSSRQWLQAISELIPNLVKLRLVDCFLSDTNIKSLFHPRSDFSTSLTVLDLSSNVLTSSTFQLLFNFSLHLQELYLRGNDIALSSFLFPNFPSLNILDLSWNNLTSSVFQRNFNFGSNLRNLRLYNCSLTDKSFPISSASTINSSSSLVILDLSSNLLKSSTVFYWLLNFTTNLQTLSLSGNLLEGPIPDGFGKVMNSLERFFASENRLQGKIPSFFGNMCRLQILYLRNNKFNGEISHFFQNSSWCNKHVFHNLDLSYNQITGKIPESIRLLSELEDLSLRGNSLEGDVTESHLSSFSKLYDLDLSHNSLSVKFVSSWVPPFQVKTLRLASCKLGPSFPGWLQTQNSLMWLDISDNELNNSVPAWFWNNLQNLGWLNMSHNNLNGAIPDIPLKLPYGPSIILNSNQFEGALPPFLLQASGLLLSRNTISDLYSFLCHQIIAPNLATLDLSNNHITVEIPDCWQSLHQLLFLDLSHNKLSGNIPISMGKLVKLEALVLRKNNLTGGLHSSLKNCTNLIMLDVSENNLSGRIPSWIGERMQQLRILNMRGNHFSSNFPIQLCYLRYIQLLDLSRNKLSKAVPTCLNNFTAMSEKSINRTETQRLIYGYNITYDEIYGPYASFDYKLDITWVWKGVAHVFRDPQYNLKSIDLSCNDLSGEIPKEVVCLVGLVSLNLSRNNLSGEIPSEIGNLSSLESLDLSRNHLHGRIPSSLSQLDFLGKLNLSYNSLSGRIPLGRHLQTFEASSFEGNIDLCGEQVNKSCPGDHTTAKPEEAGGGDGDDSVFYEALYMSMGLGFFVGFWGLIGPILIWKPWRIAYLRFLNRLTTEIQL</sequence>
<dbReference type="FunFam" id="3.80.10.10:FF:001347">
    <property type="entry name" value="LRR receptor-like serine/threonine-protein kinase GSO2"/>
    <property type="match status" value="1"/>
</dbReference>
<evidence type="ECO:0000259" key="22">
    <source>
        <dbReference type="Pfam" id="PF23598"/>
    </source>
</evidence>
<feature type="domain" description="Leucine-rich repeat-containing N-terminal plant-type" evidence="21">
    <location>
        <begin position="38"/>
        <end position="78"/>
    </location>
</feature>
<evidence type="ECO:0000256" key="11">
    <source>
        <dbReference type="ARBA" id="ARBA00022737"/>
    </source>
</evidence>
<dbReference type="EMBL" id="CP144697">
    <property type="protein sequence ID" value="WVZ14939.1"/>
    <property type="molecule type" value="Genomic_DNA"/>
</dbReference>
<evidence type="ECO:0000256" key="12">
    <source>
        <dbReference type="ARBA" id="ARBA00022821"/>
    </source>
</evidence>
<keyword evidence="12" id="KW-0611">Plant defense</keyword>
<dbReference type="Pfam" id="PF13855">
    <property type="entry name" value="LRR_8"/>
    <property type="match status" value="1"/>
</dbReference>
<keyword evidence="7" id="KW-0964">Secreted</keyword>
<dbReference type="InterPro" id="IPR032675">
    <property type="entry name" value="LRR_dom_sf"/>
</dbReference>
<keyword evidence="5" id="KW-1003">Cell membrane</keyword>
<dbReference type="Pfam" id="PF08263">
    <property type="entry name" value="LRRNT_2"/>
    <property type="match status" value="1"/>
</dbReference>
<evidence type="ECO:0000256" key="20">
    <source>
        <dbReference type="SAM" id="SignalP"/>
    </source>
</evidence>
<keyword evidence="9 19" id="KW-0812">Transmembrane</keyword>
<dbReference type="InterPro" id="IPR055414">
    <property type="entry name" value="LRR_R13L4/SHOC2-like"/>
</dbReference>
<feature type="transmembrane region" description="Helical" evidence="19">
    <location>
        <begin position="1080"/>
        <end position="1102"/>
    </location>
</feature>
<keyword evidence="16" id="KW-0675">Receptor</keyword>
<dbReference type="AlphaFoldDB" id="A0AAQ3NRW5"/>
<organism evidence="23 24">
    <name type="scientific">Vigna mungo</name>
    <name type="common">Black gram</name>
    <name type="synonym">Phaseolus mungo</name>
    <dbReference type="NCBI Taxonomy" id="3915"/>
    <lineage>
        <taxon>Eukaryota</taxon>
        <taxon>Viridiplantae</taxon>
        <taxon>Streptophyta</taxon>
        <taxon>Embryophyta</taxon>
        <taxon>Tracheophyta</taxon>
        <taxon>Spermatophyta</taxon>
        <taxon>Magnoliopsida</taxon>
        <taxon>eudicotyledons</taxon>
        <taxon>Gunneridae</taxon>
        <taxon>Pentapetalae</taxon>
        <taxon>rosids</taxon>
        <taxon>fabids</taxon>
        <taxon>Fabales</taxon>
        <taxon>Fabaceae</taxon>
        <taxon>Papilionoideae</taxon>
        <taxon>50 kb inversion clade</taxon>
        <taxon>NPAAA clade</taxon>
        <taxon>indigoferoid/millettioid clade</taxon>
        <taxon>Phaseoleae</taxon>
        <taxon>Vigna</taxon>
    </lineage>
</organism>
<evidence type="ECO:0000313" key="24">
    <source>
        <dbReference type="Proteomes" id="UP001374535"/>
    </source>
</evidence>
<evidence type="ECO:0000256" key="10">
    <source>
        <dbReference type="ARBA" id="ARBA00022729"/>
    </source>
</evidence>
<dbReference type="InterPro" id="IPR003591">
    <property type="entry name" value="Leu-rich_rpt_typical-subtyp"/>
</dbReference>
<reference evidence="23 24" key="1">
    <citation type="journal article" date="2023" name="Life. Sci Alliance">
        <title>Evolutionary insights into 3D genome organization and epigenetic landscape of Vigna mungo.</title>
        <authorList>
            <person name="Junaid A."/>
            <person name="Singh B."/>
            <person name="Bhatia S."/>
        </authorList>
    </citation>
    <scope>NUCLEOTIDE SEQUENCE [LARGE SCALE GENOMIC DNA]</scope>
    <source>
        <strain evidence="23">Urdbean</strain>
    </source>
</reference>
<evidence type="ECO:0000259" key="21">
    <source>
        <dbReference type="Pfam" id="PF08263"/>
    </source>
</evidence>
<keyword evidence="15" id="KW-1015">Disulfide bond</keyword>
<dbReference type="SUPFAM" id="SSF52058">
    <property type="entry name" value="L domain-like"/>
    <property type="match status" value="1"/>
</dbReference>
<evidence type="ECO:0008006" key="25">
    <source>
        <dbReference type="Google" id="ProtNLM"/>
    </source>
</evidence>
<comment type="similarity">
    <text evidence="18">Belongs to the polygalacturonase-inhibiting protein family.</text>
</comment>
<dbReference type="PRINTS" id="PR00019">
    <property type="entry name" value="LEURICHRPT"/>
</dbReference>
<keyword evidence="11" id="KW-0677">Repeat</keyword>
<keyword evidence="17" id="KW-0325">Glycoprotein</keyword>
<evidence type="ECO:0000256" key="17">
    <source>
        <dbReference type="ARBA" id="ARBA00023180"/>
    </source>
</evidence>
<dbReference type="Pfam" id="PF00560">
    <property type="entry name" value="LRR_1"/>
    <property type="match status" value="10"/>
</dbReference>
<comment type="similarity">
    <text evidence="4">Belongs to the RLP family.</text>
</comment>
<evidence type="ECO:0000256" key="3">
    <source>
        <dbReference type="ARBA" id="ARBA00004251"/>
    </source>
</evidence>
<evidence type="ECO:0000256" key="1">
    <source>
        <dbReference type="ARBA" id="ARBA00004170"/>
    </source>
</evidence>
<dbReference type="Gene3D" id="3.80.10.10">
    <property type="entry name" value="Ribonuclease Inhibitor"/>
    <property type="match status" value="5"/>
</dbReference>
<dbReference type="InterPro" id="IPR013210">
    <property type="entry name" value="LRR_N_plant-typ"/>
</dbReference>
<feature type="domain" description="Disease resistance R13L4/SHOC-2-like LRR" evidence="22">
    <location>
        <begin position="178"/>
        <end position="419"/>
    </location>
</feature>
<evidence type="ECO:0000256" key="18">
    <source>
        <dbReference type="ARBA" id="ARBA00038043"/>
    </source>
</evidence>
<keyword evidence="10 20" id="KW-0732">Signal</keyword>
<dbReference type="SUPFAM" id="SSF52047">
    <property type="entry name" value="RNI-like"/>
    <property type="match status" value="2"/>
</dbReference>
<evidence type="ECO:0000256" key="6">
    <source>
        <dbReference type="ARBA" id="ARBA00022512"/>
    </source>
</evidence>
<evidence type="ECO:0000256" key="2">
    <source>
        <dbReference type="ARBA" id="ARBA00004191"/>
    </source>
</evidence>
<evidence type="ECO:0000256" key="7">
    <source>
        <dbReference type="ARBA" id="ARBA00022525"/>
    </source>
</evidence>
<proteinExistence type="inferred from homology"/>
<dbReference type="GO" id="GO:0005886">
    <property type="term" value="C:plasma membrane"/>
    <property type="evidence" value="ECO:0007669"/>
    <property type="project" value="UniProtKB-SubCell"/>
</dbReference>
<comment type="subcellular location">
    <subcellularLocation>
        <location evidence="3">Cell membrane</location>
        <topology evidence="3">Single-pass type I membrane protein</topology>
    </subcellularLocation>
    <subcellularLocation>
        <location evidence="1">Membrane</location>
        <topology evidence="1">Peripheral membrane protein</topology>
    </subcellularLocation>
    <subcellularLocation>
        <location evidence="2">Secreted</location>
        <location evidence="2">Cell wall</location>
    </subcellularLocation>
</comment>
<evidence type="ECO:0000256" key="15">
    <source>
        <dbReference type="ARBA" id="ARBA00023157"/>
    </source>
</evidence>
<keyword evidence="8" id="KW-0433">Leucine-rich repeat</keyword>
<keyword evidence="13 19" id="KW-1133">Transmembrane helix</keyword>
<dbReference type="PANTHER" id="PTHR48063:SF98">
    <property type="entry name" value="LRR RECEPTOR-LIKE SERINE_THREONINE-PROTEIN KINASE FLS2"/>
    <property type="match status" value="1"/>
</dbReference>
<dbReference type="InterPro" id="IPR001611">
    <property type="entry name" value="Leu-rich_rpt"/>
</dbReference>
<evidence type="ECO:0000256" key="14">
    <source>
        <dbReference type="ARBA" id="ARBA00023136"/>
    </source>
</evidence>
<dbReference type="Proteomes" id="UP001374535">
    <property type="component" value="Chromosome 4"/>
</dbReference>
<feature type="signal peptide" evidence="20">
    <location>
        <begin position="1"/>
        <end position="19"/>
    </location>
</feature>
<feature type="chain" id="PRO_5042859449" description="Leucine-rich repeat-containing N-terminal plant-type domain-containing protein" evidence="20">
    <location>
        <begin position="20"/>
        <end position="1122"/>
    </location>
</feature>
<protein>
    <recommendedName>
        <fullName evidence="25">Leucine-rich repeat-containing N-terminal plant-type domain-containing protein</fullName>
    </recommendedName>
</protein>
<keyword evidence="6" id="KW-0134">Cell wall</keyword>
<evidence type="ECO:0000256" key="8">
    <source>
        <dbReference type="ARBA" id="ARBA00022614"/>
    </source>
</evidence>
<dbReference type="GO" id="GO:0006952">
    <property type="term" value="P:defense response"/>
    <property type="evidence" value="ECO:0007669"/>
    <property type="project" value="UniProtKB-KW"/>
</dbReference>
<gene>
    <name evidence="23" type="ORF">V8G54_012505</name>
</gene>